<dbReference type="RefSeq" id="WP_047315755.1">
    <property type="nucleotide sequence ID" value="NZ_LDPQ01000016.1"/>
</dbReference>
<evidence type="ECO:0000259" key="1">
    <source>
        <dbReference type="Pfam" id="PF13701"/>
    </source>
</evidence>
<dbReference type="Pfam" id="PF13701">
    <property type="entry name" value="DDE_Tnp_1_4"/>
    <property type="match status" value="1"/>
</dbReference>
<reference evidence="2 3" key="1">
    <citation type="submission" date="2015-05" db="EMBL/GenBank/DDBJ databases">
        <title>Genome sequence of Mycobacterium haemophilum.</title>
        <authorList>
            <person name="Greninger A.L."/>
            <person name="Cunningham G."/>
            <person name="Miller S."/>
        </authorList>
    </citation>
    <scope>NUCLEOTIDE SEQUENCE [LARGE SCALE GENOMIC DNA]</scope>
    <source>
        <strain evidence="3">UC1</strain>
    </source>
</reference>
<dbReference type="InterPro" id="IPR025668">
    <property type="entry name" value="Tnp_DDE_dom"/>
</dbReference>
<organism evidence="2 3">
    <name type="scientific">Mycobacterium haemophilum</name>
    <dbReference type="NCBI Taxonomy" id="29311"/>
    <lineage>
        <taxon>Bacteria</taxon>
        <taxon>Bacillati</taxon>
        <taxon>Actinomycetota</taxon>
        <taxon>Actinomycetes</taxon>
        <taxon>Mycobacteriales</taxon>
        <taxon>Mycobacteriaceae</taxon>
        <taxon>Mycobacterium</taxon>
    </lineage>
</organism>
<dbReference type="Proteomes" id="UP000036334">
    <property type="component" value="Unassembled WGS sequence"/>
</dbReference>
<protein>
    <recommendedName>
        <fullName evidence="1">Transposase DDE domain-containing protein</fullName>
    </recommendedName>
</protein>
<dbReference type="OrthoDB" id="3254802at2"/>
<evidence type="ECO:0000313" key="2">
    <source>
        <dbReference type="EMBL" id="KLO37462.1"/>
    </source>
</evidence>
<proteinExistence type="predicted"/>
<feature type="domain" description="Transposase DDE" evidence="1">
    <location>
        <begin position="12"/>
        <end position="110"/>
    </location>
</feature>
<evidence type="ECO:0000313" key="3">
    <source>
        <dbReference type="Proteomes" id="UP000036334"/>
    </source>
</evidence>
<accession>A0A0I9YC46</accession>
<gene>
    <name evidence="2" type="ORF">ABH38_08720</name>
</gene>
<sequence>MKHNHCGGVGIGSRGESLISSSGAALLLKSAQFNGLSKELSRVLSPWRLVRSVHNPGTTVLDLAVTIALSGDCLADAALVRGQSELFGPVASHPTINRLIDALGADRAAARAKIWGHHSPVR</sequence>
<keyword evidence="3" id="KW-1185">Reference proteome</keyword>
<name>A0A0I9YC46_9MYCO</name>
<dbReference type="EMBL" id="LDPR01000005">
    <property type="protein sequence ID" value="KLO37462.1"/>
    <property type="molecule type" value="Genomic_DNA"/>
</dbReference>
<dbReference type="PATRIC" id="fig|29311.18.peg.1415"/>
<comment type="caution">
    <text evidence="2">The sequence shown here is derived from an EMBL/GenBank/DDBJ whole genome shotgun (WGS) entry which is preliminary data.</text>
</comment>
<dbReference type="AlphaFoldDB" id="A0A0I9YC46"/>